<sequence length="178" mass="20510">MREMISLLSEAMNRIHDAMQSWVGVAMSDKELHFFVVGMIGMLTFFALFVLVKIIQQLKFSTTIIAFIFAFILMVVFVFAIEIQQAVTQSGNMEFADAVAGLWGFIVFFIVYAVIAGAFYGLFKFLRWGKRSTSNRKPKKARKKKSRPVQSAVYEEPKDEELKVEEQEPIKYRSDLRK</sequence>
<dbReference type="AlphaFoldDB" id="A0A1I3B7Z5"/>
<dbReference type="InterPro" id="IPR036259">
    <property type="entry name" value="MFS_trans_sf"/>
</dbReference>
<keyword evidence="2" id="KW-0472">Membrane</keyword>
<feature type="transmembrane region" description="Helical" evidence="2">
    <location>
        <begin position="64"/>
        <end position="81"/>
    </location>
</feature>
<organism evidence="3 4">
    <name type="scientific">Pisciglobus halotolerans</name>
    <dbReference type="NCBI Taxonomy" id="745365"/>
    <lineage>
        <taxon>Bacteria</taxon>
        <taxon>Bacillati</taxon>
        <taxon>Bacillota</taxon>
        <taxon>Bacilli</taxon>
        <taxon>Lactobacillales</taxon>
        <taxon>Carnobacteriaceae</taxon>
    </lineage>
</organism>
<feature type="transmembrane region" description="Helical" evidence="2">
    <location>
        <begin position="32"/>
        <end position="52"/>
    </location>
</feature>
<keyword evidence="2" id="KW-0812">Transmembrane</keyword>
<feature type="compositionally biased region" description="Basic residues" evidence="1">
    <location>
        <begin position="133"/>
        <end position="147"/>
    </location>
</feature>
<dbReference type="Proteomes" id="UP000198668">
    <property type="component" value="Unassembled WGS sequence"/>
</dbReference>
<feature type="compositionally biased region" description="Basic and acidic residues" evidence="1">
    <location>
        <begin position="160"/>
        <end position="178"/>
    </location>
</feature>
<gene>
    <name evidence="3" type="ORF">SAMN04489868_10446</name>
</gene>
<reference evidence="3 4" key="1">
    <citation type="submission" date="2016-10" db="EMBL/GenBank/DDBJ databases">
        <authorList>
            <person name="de Groot N.N."/>
        </authorList>
    </citation>
    <scope>NUCLEOTIDE SEQUENCE [LARGE SCALE GENOMIC DNA]</scope>
    <source>
        <strain evidence="3 4">DSM 27630</strain>
    </source>
</reference>
<evidence type="ECO:0000313" key="4">
    <source>
        <dbReference type="Proteomes" id="UP000198668"/>
    </source>
</evidence>
<evidence type="ECO:0000256" key="1">
    <source>
        <dbReference type="SAM" id="MobiDB-lite"/>
    </source>
</evidence>
<dbReference type="SUPFAM" id="SSF103473">
    <property type="entry name" value="MFS general substrate transporter"/>
    <property type="match status" value="1"/>
</dbReference>
<evidence type="ECO:0000256" key="2">
    <source>
        <dbReference type="SAM" id="Phobius"/>
    </source>
</evidence>
<dbReference type="EMBL" id="FOQE01000004">
    <property type="protein sequence ID" value="SFH57831.1"/>
    <property type="molecule type" value="Genomic_DNA"/>
</dbReference>
<keyword evidence="4" id="KW-1185">Reference proteome</keyword>
<feature type="transmembrane region" description="Helical" evidence="2">
    <location>
        <begin position="101"/>
        <end position="123"/>
    </location>
</feature>
<accession>A0A1I3B7Z5</accession>
<feature type="region of interest" description="Disordered" evidence="1">
    <location>
        <begin position="133"/>
        <end position="178"/>
    </location>
</feature>
<name>A0A1I3B7Z5_9LACT</name>
<protein>
    <submittedName>
        <fullName evidence="3">Uncharacterized protein</fullName>
    </submittedName>
</protein>
<proteinExistence type="predicted"/>
<dbReference type="RefSeq" id="WP_052181926.1">
    <property type="nucleotide sequence ID" value="NZ_FOQE01000004.1"/>
</dbReference>
<keyword evidence="2" id="KW-1133">Transmembrane helix</keyword>
<evidence type="ECO:0000313" key="3">
    <source>
        <dbReference type="EMBL" id="SFH57831.1"/>
    </source>
</evidence>